<reference evidence="2 3" key="1">
    <citation type="journal article" date="2015" name="Microbiology (Mosc.)">
        <title>Genomics of the Weissella cibaria species with an examination of its metabolic traits.</title>
        <authorList>
            <person name="Lynch K.M."/>
            <person name="Lucid A."/>
            <person name="Arendt E.K."/>
            <person name="Sleator R.D."/>
            <person name="Lucey B."/>
            <person name="Coffey A."/>
        </authorList>
    </citation>
    <scope>NUCLEOTIDE SEQUENCE [LARGE SCALE GENOMIC DNA]</scope>
    <source>
        <strain evidence="2 3">AB3b</strain>
    </source>
</reference>
<dbReference type="RefSeq" id="WP_043940897.1">
    <property type="nucleotide sequence ID" value="NZ_JWHT01000015.1"/>
</dbReference>
<sequence length="695" mass="76132" precursor="true">MGNTKRIFLVMATLLATIVGGSNVVSANSGGTIPAPPESGPQVEGNFYINGYTPKQNANYRNMQTVSDGTASVMETVWYKNPVNIKRPFQTKFYIYMDGTADGLTFTLQGQGPNAKGFAGEALGAYGNVRDEHNNYGGYIKNALSLEFDTYLNYDYSDTDYNKQYTQENGDHLAYIHPDESMPFTWTDMYTHLKLKHYNFFHTDLDDKKWHQVIVTWQPNLTNQTGTISTEFDGAEVGDHTVPLSRFGNSDVYWGFTGSTGAEQMLGAVAYTQVIQQPTLEKQVRNLTKGETAFTDHTDAEAGDELEFKFTVANSKVNGIGNTWQDVSIQDALPEGLLAEEGNQTIKIPVGDVGVDGTVTKTVKVRVDKNENTTLINTAEATGSNYYVNPVTLPSNDVRVNVKKTEFTKPVKLTMTDQIVDETYPDSHNATQTEVDDVAGGDKIDYTITVANTAAQSKFTGGKLTFDVPKDATINSLVVNDMPIPAGWYENKATANGQQIGITDIDLISGDTLAIKVNLTLPKKVTFDRYTTTPKIVGNDTDQSAYTATGEPLTMVVADDTISFTPQDINFGAHPTLQAGMVLDRTAETTAPSAVVKISDERRTKTPVSVTVKAVEPFREIDNSTAQLPAHLLFYHGSAADAVTQGVEIAKTTNGQTLTDVVWQQNEGLRLHVDGSTNQPGEYRKQLEWQANMGY</sequence>
<comment type="caution">
    <text evidence="2">The sequence shown here is derived from an EMBL/GenBank/DDBJ whole genome shotgun (WGS) entry which is preliminary data.</text>
</comment>
<organism evidence="2 3">
    <name type="scientific">Weissella cibaria</name>
    <dbReference type="NCBI Taxonomy" id="137591"/>
    <lineage>
        <taxon>Bacteria</taxon>
        <taxon>Bacillati</taxon>
        <taxon>Bacillota</taxon>
        <taxon>Bacilli</taxon>
        <taxon>Lactobacillales</taxon>
        <taxon>Lactobacillaceae</taxon>
        <taxon>Weissella</taxon>
    </lineage>
</organism>
<accession>A0A0D1LZ47</accession>
<dbReference type="InterPro" id="IPR013320">
    <property type="entry name" value="ConA-like_dom_sf"/>
</dbReference>
<dbReference type="Proteomes" id="UP000032289">
    <property type="component" value="Unassembled WGS sequence"/>
</dbReference>
<evidence type="ECO:0000313" key="2">
    <source>
        <dbReference type="EMBL" id="KIU25135.1"/>
    </source>
</evidence>
<evidence type="ECO:0000313" key="3">
    <source>
        <dbReference type="Proteomes" id="UP000032289"/>
    </source>
</evidence>
<dbReference type="AlphaFoldDB" id="A0A0D1LZ47"/>
<dbReference type="Gene3D" id="2.60.120.200">
    <property type="match status" value="1"/>
</dbReference>
<keyword evidence="1" id="KW-0732">Signal</keyword>
<dbReference type="PATRIC" id="fig|137591.24.peg.728"/>
<protein>
    <recommendedName>
        <fullName evidence="4">Isopeptide-forming domain-containing fimbrial protein</fullName>
    </recommendedName>
</protein>
<dbReference type="SUPFAM" id="SSF49899">
    <property type="entry name" value="Concanavalin A-like lectins/glucanases"/>
    <property type="match status" value="1"/>
</dbReference>
<proteinExistence type="predicted"/>
<gene>
    <name evidence="2" type="ORF">ab3b_00748</name>
</gene>
<evidence type="ECO:0000256" key="1">
    <source>
        <dbReference type="SAM" id="SignalP"/>
    </source>
</evidence>
<name>A0A0D1LZ47_9LACO</name>
<dbReference type="EMBL" id="JWHT01000015">
    <property type="protein sequence ID" value="KIU25135.1"/>
    <property type="molecule type" value="Genomic_DNA"/>
</dbReference>
<dbReference type="InterPro" id="IPR056573">
    <property type="entry name" value="Lectin_L-type_dom"/>
</dbReference>
<evidence type="ECO:0008006" key="4">
    <source>
        <dbReference type="Google" id="ProtNLM"/>
    </source>
</evidence>
<dbReference type="Pfam" id="PF18483">
    <property type="entry name" value="Lectin_L-type_dom"/>
    <property type="match status" value="1"/>
</dbReference>
<feature type="chain" id="PRO_5002248142" description="Isopeptide-forming domain-containing fimbrial protein" evidence="1">
    <location>
        <begin position="28"/>
        <end position="695"/>
    </location>
</feature>
<feature type="signal peptide" evidence="1">
    <location>
        <begin position="1"/>
        <end position="27"/>
    </location>
</feature>
<dbReference type="CDD" id="cd01951">
    <property type="entry name" value="lectin_L-type"/>
    <property type="match status" value="1"/>
</dbReference>